<protein>
    <submittedName>
        <fullName evidence="2">Uncharacterized protein</fullName>
    </submittedName>
</protein>
<gene>
    <name evidence="2" type="ORF">Tci_898567</name>
</gene>
<reference evidence="2" key="1">
    <citation type="journal article" date="2019" name="Sci. Rep.">
        <title>Draft genome of Tanacetum cinerariifolium, the natural source of mosquito coil.</title>
        <authorList>
            <person name="Yamashiro T."/>
            <person name="Shiraishi A."/>
            <person name="Satake H."/>
            <person name="Nakayama K."/>
        </authorList>
    </citation>
    <scope>NUCLEOTIDE SEQUENCE</scope>
</reference>
<feature type="non-terminal residue" evidence="2">
    <location>
        <position position="1"/>
    </location>
</feature>
<accession>A0A699UYL6</accession>
<comment type="caution">
    <text evidence="2">The sequence shown here is derived from an EMBL/GenBank/DDBJ whole genome shotgun (WGS) entry which is preliminary data.</text>
</comment>
<evidence type="ECO:0000313" key="2">
    <source>
        <dbReference type="EMBL" id="GFD26598.1"/>
    </source>
</evidence>
<dbReference type="EMBL" id="BKCJ011370096">
    <property type="protein sequence ID" value="GFD26598.1"/>
    <property type="molecule type" value="Genomic_DNA"/>
</dbReference>
<sequence length="127" mass="14396">VNKLENASKSLNKIIKCEIMDNCKKRLGYNAVPPHHTGLFSPLKSDLSSTRLEELFNEPKTKKSKDKSTVVEPESVRKNSEAPIIKDWVSDDEEEEVKRKEVKPSINMINFVKATTDNNPRKTVKSG</sequence>
<name>A0A699UYL6_TANCI</name>
<evidence type="ECO:0000256" key="1">
    <source>
        <dbReference type="SAM" id="MobiDB-lite"/>
    </source>
</evidence>
<organism evidence="2">
    <name type="scientific">Tanacetum cinerariifolium</name>
    <name type="common">Dalmatian daisy</name>
    <name type="synonym">Chrysanthemum cinerariifolium</name>
    <dbReference type="NCBI Taxonomy" id="118510"/>
    <lineage>
        <taxon>Eukaryota</taxon>
        <taxon>Viridiplantae</taxon>
        <taxon>Streptophyta</taxon>
        <taxon>Embryophyta</taxon>
        <taxon>Tracheophyta</taxon>
        <taxon>Spermatophyta</taxon>
        <taxon>Magnoliopsida</taxon>
        <taxon>eudicotyledons</taxon>
        <taxon>Gunneridae</taxon>
        <taxon>Pentapetalae</taxon>
        <taxon>asterids</taxon>
        <taxon>campanulids</taxon>
        <taxon>Asterales</taxon>
        <taxon>Asteraceae</taxon>
        <taxon>Asteroideae</taxon>
        <taxon>Anthemideae</taxon>
        <taxon>Anthemidinae</taxon>
        <taxon>Tanacetum</taxon>
    </lineage>
</organism>
<feature type="region of interest" description="Disordered" evidence="1">
    <location>
        <begin position="58"/>
        <end position="78"/>
    </location>
</feature>
<proteinExistence type="predicted"/>
<dbReference type="AlphaFoldDB" id="A0A699UYL6"/>